<dbReference type="AlphaFoldDB" id="A0AAV0XIG5"/>
<protein>
    <submittedName>
        <fullName evidence="2">Uncharacterized protein</fullName>
    </submittedName>
</protein>
<comment type="caution">
    <text evidence="2">The sequence shown here is derived from an EMBL/GenBank/DDBJ whole genome shotgun (WGS) entry which is preliminary data.</text>
</comment>
<organism evidence="2 3">
    <name type="scientific">Macrosiphum euphorbiae</name>
    <name type="common">potato aphid</name>
    <dbReference type="NCBI Taxonomy" id="13131"/>
    <lineage>
        <taxon>Eukaryota</taxon>
        <taxon>Metazoa</taxon>
        <taxon>Ecdysozoa</taxon>
        <taxon>Arthropoda</taxon>
        <taxon>Hexapoda</taxon>
        <taxon>Insecta</taxon>
        <taxon>Pterygota</taxon>
        <taxon>Neoptera</taxon>
        <taxon>Paraneoptera</taxon>
        <taxon>Hemiptera</taxon>
        <taxon>Sternorrhyncha</taxon>
        <taxon>Aphidomorpha</taxon>
        <taxon>Aphidoidea</taxon>
        <taxon>Aphididae</taxon>
        <taxon>Macrosiphini</taxon>
        <taxon>Macrosiphum</taxon>
    </lineage>
</organism>
<proteinExistence type="predicted"/>
<name>A0AAV0XIG5_9HEMI</name>
<reference evidence="2 3" key="1">
    <citation type="submission" date="2023-01" db="EMBL/GenBank/DDBJ databases">
        <authorList>
            <person name="Whitehead M."/>
        </authorList>
    </citation>
    <scope>NUCLEOTIDE SEQUENCE [LARGE SCALE GENOMIC DNA]</scope>
</reference>
<dbReference type="EMBL" id="CARXXK010000005">
    <property type="protein sequence ID" value="CAI6368190.1"/>
    <property type="molecule type" value="Genomic_DNA"/>
</dbReference>
<feature type="region of interest" description="Disordered" evidence="1">
    <location>
        <begin position="1"/>
        <end position="66"/>
    </location>
</feature>
<keyword evidence="3" id="KW-1185">Reference proteome</keyword>
<gene>
    <name evidence="2" type="ORF">MEUPH1_LOCUS22577</name>
</gene>
<evidence type="ECO:0000313" key="3">
    <source>
        <dbReference type="Proteomes" id="UP001160148"/>
    </source>
</evidence>
<dbReference type="Proteomes" id="UP001160148">
    <property type="component" value="Unassembled WGS sequence"/>
</dbReference>
<evidence type="ECO:0000256" key="1">
    <source>
        <dbReference type="SAM" id="MobiDB-lite"/>
    </source>
</evidence>
<sequence>MVALIFAREADENESSGGGDTQQERSDTGLADVFGEDRRRRKIALPLPINGGVPPQTRRSPPPSSFCRSNDLLCLDC</sequence>
<evidence type="ECO:0000313" key="2">
    <source>
        <dbReference type="EMBL" id="CAI6368190.1"/>
    </source>
</evidence>
<accession>A0AAV0XIG5</accession>